<feature type="chain" id="PRO_5019237938" evidence="1">
    <location>
        <begin position="25"/>
        <end position="179"/>
    </location>
</feature>
<dbReference type="RefSeq" id="WP_119739832.1">
    <property type="nucleotide sequence ID" value="NZ_QYUN01000002.1"/>
</dbReference>
<dbReference type="Proteomes" id="UP000285190">
    <property type="component" value="Unassembled WGS sequence"/>
</dbReference>
<feature type="signal peptide" evidence="1">
    <location>
        <begin position="1"/>
        <end position="24"/>
    </location>
</feature>
<name>A0A418X337_9BURK</name>
<dbReference type="AlphaFoldDB" id="A0A418X337"/>
<organism evidence="2 3">
    <name type="scientific">Noviherbaspirillum cavernae</name>
    <dbReference type="NCBI Taxonomy" id="2320862"/>
    <lineage>
        <taxon>Bacteria</taxon>
        <taxon>Pseudomonadati</taxon>
        <taxon>Pseudomonadota</taxon>
        <taxon>Betaproteobacteria</taxon>
        <taxon>Burkholderiales</taxon>
        <taxon>Oxalobacteraceae</taxon>
        <taxon>Noviherbaspirillum</taxon>
    </lineage>
</organism>
<dbReference type="Pfam" id="PF12276">
    <property type="entry name" value="DUF3617"/>
    <property type="match status" value="1"/>
</dbReference>
<keyword evidence="1" id="KW-0732">Signal</keyword>
<evidence type="ECO:0000313" key="2">
    <source>
        <dbReference type="EMBL" id="RJG06870.1"/>
    </source>
</evidence>
<dbReference type="InterPro" id="IPR022061">
    <property type="entry name" value="DUF3617"/>
</dbReference>
<evidence type="ECO:0000313" key="3">
    <source>
        <dbReference type="Proteomes" id="UP000285190"/>
    </source>
</evidence>
<keyword evidence="3" id="KW-1185">Reference proteome</keyword>
<dbReference type="OrthoDB" id="8536404at2"/>
<gene>
    <name evidence="2" type="ORF">D3870_13455</name>
</gene>
<proteinExistence type="predicted"/>
<reference evidence="2 3" key="1">
    <citation type="submission" date="2018-09" db="EMBL/GenBank/DDBJ databases">
        <authorList>
            <person name="Zhu H."/>
        </authorList>
    </citation>
    <scope>NUCLEOTIDE SEQUENCE [LARGE SCALE GENOMIC DNA]</scope>
    <source>
        <strain evidence="2 3">K2R10-39</strain>
    </source>
</reference>
<sequence>MPKPFLSFLTLSLLSASVSVAAFAADRMKPGLWEMTIKSDAMKAMPKLSAEQMEQMRKMGMNVPQIQDGGMVSKVCVTKEIAERDEPLDADAKEMGCQSKNFQRSGNGYSAEIVCNGALMKGEGKAKGTYSGNDSYTATYDFKGTMHGQPVTQHSETRGKWLSADCGNVKPVADFARKK</sequence>
<dbReference type="EMBL" id="QYUN01000002">
    <property type="protein sequence ID" value="RJG06870.1"/>
    <property type="molecule type" value="Genomic_DNA"/>
</dbReference>
<protein>
    <submittedName>
        <fullName evidence="2">DUF3617 domain-containing protein</fullName>
    </submittedName>
</protein>
<evidence type="ECO:0000256" key="1">
    <source>
        <dbReference type="SAM" id="SignalP"/>
    </source>
</evidence>
<comment type="caution">
    <text evidence="2">The sequence shown here is derived from an EMBL/GenBank/DDBJ whole genome shotgun (WGS) entry which is preliminary data.</text>
</comment>
<accession>A0A418X337</accession>